<gene>
    <name evidence="1" type="ORF">UC3_03144</name>
</gene>
<dbReference type="PATRIC" id="fig|1158610.3.peg.3132"/>
<sequence>MNEENKLDILEVEVKALIDDADVFVQTKDGDCTGSCMHDCIVGKNTCDAQLSTWM</sequence>
<dbReference type="Proteomes" id="UP000013785">
    <property type="component" value="Unassembled WGS sequence"/>
</dbReference>
<dbReference type="STRING" id="154621.RV11_GL000956"/>
<dbReference type="HOGENOM" id="CLU_212621_0_0_9"/>
<proteinExistence type="predicted"/>
<organism evidence="1 2">
    <name type="scientific">Enterococcus phoeniculicola ATCC BAA-412</name>
    <dbReference type="NCBI Taxonomy" id="1158610"/>
    <lineage>
        <taxon>Bacteria</taxon>
        <taxon>Bacillati</taxon>
        <taxon>Bacillota</taxon>
        <taxon>Bacilli</taxon>
        <taxon>Lactobacillales</taxon>
        <taxon>Enterococcaceae</taxon>
        <taxon>Enterococcus</taxon>
    </lineage>
</organism>
<reference evidence="1 2" key="1">
    <citation type="submission" date="2013-02" db="EMBL/GenBank/DDBJ databases">
        <title>The Genome Sequence of Enterococcus phoeniculicola BAA-412.</title>
        <authorList>
            <consortium name="The Broad Institute Genome Sequencing Platform"/>
            <consortium name="The Broad Institute Genome Sequencing Center for Infectious Disease"/>
            <person name="Earl A.M."/>
            <person name="Gilmore M.S."/>
            <person name="Lebreton F."/>
            <person name="Walker B."/>
            <person name="Young S.K."/>
            <person name="Zeng Q."/>
            <person name="Gargeya S."/>
            <person name="Fitzgerald M."/>
            <person name="Haas B."/>
            <person name="Abouelleil A."/>
            <person name="Alvarado L."/>
            <person name="Arachchi H.M."/>
            <person name="Berlin A.M."/>
            <person name="Chapman S.B."/>
            <person name="Dewar J."/>
            <person name="Goldberg J."/>
            <person name="Griggs A."/>
            <person name="Gujja S."/>
            <person name="Hansen M."/>
            <person name="Howarth C."/>
            <person name="Imamovic A."/>
            <person name="Larimer J."/>
            <person name="McCowan C."/>
            <person name="Murphy C."/>
            <person name="Neiman D."/>
            <person name="Pearson M."/>
            <person name="Priest M."/>
            <person name="Roberts A."/>
            <person name="Saif S."/>
            <person name="Shea T."/>
            <person name="Sisk P."/>
            <person name="Sykes S."/>
            <person name="Wortman J."/>
            <person name="Nusbaum C."/>
            <person name="Birren B."/>
        </authorList>
    </citation>
    <scope>NUCLEOTIDE SEQUENCE [LARGE SCALE GENOMIC DNA]</scope>
    <source>
        <strain evidence="1 2">ATCC BAA-412</strain>
    </source>
</reference>
<comment type="caution">
    <text evidence="1">The sequence shown here is derived from an EMBL/GenBank/DDBJ whole genome shotgun (WGS) entry which is preliminary data.</text>
</comment>
<name>R3W2C4_9ENTE</name>
<evidence type="ECO:0000313" key="2">
    <source>
        <dbReference type="Proteomes" id="UP000013785"/>
    </source>
</evidence>
<dbReference type="RefSeq" id="WP_010769778.1">
    <property type="nucleotide sequence ID" value="NZ_ASWE01000001.1"/>
</dbReference>
<dbReference type="AlphaFoldDB" id="R3W2C4"/>
<dbReference type="EMBL" id="AJAT01000018">
    <property type="protein sequence ID" value="EOL41581.1"/>
    <property type="molecule type" value="Genomic_DNA"/>
</dbReference>
<evidence type="ECO:0000313" key="1">
    <source>
        <dbReference type="EMBL" id="EOL41581.1"/>
    </source>
</evidence>
<accession>R3W2C4</accession>
<protein>
    <submittedName>
        <fullName evidence="1">Uncharacterized protein</fullName>
    </submittedName>
</protein>
<keyword evidence="2" id="KW-1185">Reference proteome</keyword>